<evidence type="ECO:0000313" key="2">
    <source>
        <dbReference type="EMBL" id="EBM1207778.1"/>
    </source>
</evidence>
<dbReference type="Proteomes" id="UP000885256">
    <property type="component" value="Unassembled WGS sequence"/>
</dbReference>
<evidence type="ECO:0000313" key="3">
    <source>
        <dbReference type="EMBL" id="EBM7376310.1"/>
    </source>
</evidence>
<evidence type="ECO:0000313" key="6">
    <source>
        <dbReference type="EMBL" id="MIT43891.1"/>
    </source>
</evidence>
<sequence>MAALVHSSHVLMYAPEDSLSCRLEATRMILSKGVICRPDKMRRHRHQAKHYSSCVMIAGMVSSLRSVRISQPFSVTTIVCSY</sequence>
<dbReference type="EMBL" id="RSTY01000008">
    <property type="protein sequence ID" value="MIU25984.1"/>
    <property type="molecule type" value="Genomic_DNA"/>
</dbReference>
<dbReference type="Proteomes" id="UP000839925">
    <property type="component" value="Unassembled WGS sequence"/>
</dbReference>
<reference evidence="1" key="3">
    <citation type="submission" date="2017-12" db="EMBL/GenBank/DDBJ databases">
        <title>FDA database for Regulatory Grade Microbial Sequences (FDA-ARGOS): Supporting development and validation of Infectious Disease Dx tests.</title>
        <authorList>
            <person name="Pirone C."/>
            <person name="Hoffmann M."/>
            <person name="Muruvanda T."/>
            <person name="Allard M."/>
            <person name="Evans P."/>
            <person name="Tallon L."/>
            <person name="Sadzewicz L."/>
            <person name="Sengamalay N."/>
            <person name="Ott S."/>
            <person name="Godinez A."/>
            <person name="Nagaraj S."/>
            <person name="Vavikolanu K."/>
            <person name="Aluvathingal J."/>
            <person name="Nadendla S."/>
            <person name="Sichtig H."/>
        </authorList>
    </citation>
    <scope>NUCLEOTIDE SEQUENCE</scope>
    <source>
        <strain evidence="1">LT2</strain>
    </source>
</reference>
<organism evidence="11">
    <name type="scientific">Salmonella enterica</name>
    <name type="common">Salmonella choleraesuis</name>
    <dbReference type="NCBI Taxonomy" id="28901"/>
    <lineage>
        <taxon>Bacteria</taxon>
        <taxon>Pseudomonadati</taxon>
        <taxon>Pseudomonadota</taxon>
        <taxon>Gammaproteobacteria</taxon>
        <taxon>Enterobacterales</taxon>
        <taxon>Enterobacteriaceae</taxon>
        <taxon>Salmonella</taxon>
    </lineage>
</organism>
<dbReference type="EMBL" id="NPLM01000002">
    <property type="protein sequence ID" value="PDN86813.1"/>
    <property type="molecule type" value="Genomic_DNA"/>
</dbReference>
<proteinExistence type="predicted"/>
<dbReference type="EMBL" id="CP014051">
    <property type="protein sequence ID" value="AVH82192.1"/>
    <property type="molecule type" value="Genomic_DNA"/>
</dbReference>
<dbReference type="Proteomes" id="UP000885410">
    <property type="component" value="Unassembled WGS sequence"/>
</dbReference>
<protein>
    <submittedName>
        <fullName evidence="11">Uncharacterized protein</fullName>
    </submittedName>
</protein>
<evidence type="ECO:0000313" key="5">
    <source>
        <dbReference type="EMBL" id="EBO5702292.1"/>
    </source>
</evidence>
<evidence type="ECO:0000313" key="8">
    <source>
        <dbReference type="EMBL" id="MIU22542.1"/>
    </source>
</evidence>
<dbReference type="Proteomes" id="UP000839587">
    <property type="component" value="Unassembled WGS sequence"/>
</dbReference>
<dbReference type="Proteomes" id="UP000839922">
    <property type="component" value="Unassembled WGS sequence"/>
</dbReference>
<dbReference type="EMBL" id="AAGHGY010000007">
    <property type="protein sequence ID" value="EBN9541145.1"/>
    <property type="molecule type" value="Genomic_DNA"/>
</dbReference>
<name>A0A232SDE4_SALER</name>
<dbReference type="Proteomes" id="UP000839511">
    <property type="component" value="Unassembled WGS sequence"/>
</dbReference>
<reference evidence="12" key="5">
    <citation type="submission" date="2018-08" db="EMBL/GenBank/DDBJ databases">
        <title>Whole genome sequencing of Salmonella enterica serotype newport.</title>
        <authorList>
            <person name="Bell R."/>
        </authorList>
    </citation>
    <scope>NUCLEOTIDE SEQUENCE [LARGE SCALE GENOMIC DNA]</scope>
    <source>
        <strain evidence="12">CFSAN048053</strain>
    </source>
</reference>
<dbReference type="EMBL" id="RSTU01000003">
    <property type="protein sequence ID" value="MIT89549.1"/>
    <property type="molecule type" value="Genomic_DNA"/>
</dbReference>
<evidence type="ECO:0000313" key="11">
    <source>
        <dbReference type="EMBL" id="PDN86813.1"/>
    </source>
</evidence>
<reference evidence="13" key="1">
    <citation type="submission" date="2015-12" db="EMBL/GenBank/DDBJ databases">
        <title>FDA database for Regulatory Grade Microbial Sequences (FDA-ARGOS): Supporting development and validation of Infectious Disease Dx tests.</title>
        <authorList>
            <person name="Pirone C."/>
            <person name="Hoffmann M."/>
            <person name="Muruvanda T."/>
            <person name="Allard M."/>
            <person name="Evans P."/>
            <person name="Tallon L."/>
            <person name="Sadzewicz L."/>
            <person name="Sengamalay N."/>
            <person name="Ott S."/>
            <person name="Godinez A."/>
            <person name="Nagaraj S."/>
            <person name="Nadendla S."/>
            <person name="Sichtig H."/>
        </authorList>
    </citation>
    <scope>NUCLEOTIDE SEQUENCE [LARGE SCALE GENOMIC DNA]</scope>
    <source>
        <strain evidence="13">LT2</strain>
    </source>
</reference>
<dbReference type="Proteomes" id="UP000885302">
    <property type="component" value="Unassembled WGS sequence"/>
</dbReference>
<evidence type="ECO:0000313" key="9">
    <source>
        <dbReference type="EMBL" id="MIU25984.1"/>
    </source>
</evidence>
<dbReference type="EMBL" id="QWJL01000006">
    <property type="protein sequence ID" value="RIP29553.1"/>
    <property type="molecule type" value="Genomic_DNA"/>
</dbReference>
<dbReference type="Proteomes" id="UP000839921">
    <property type="component" value="Unassembled WGS sequence"/>
</dbReference>
<reference evidence="6" key="4">
    <citation type="submission" date="2018-07" db="EMBL/GenBank/DDBJ databases">
        <authorList>
            <consortium name="GenomeTrakr network: Whole genome sequencing for foodborne pathogen traceback"/>
        </authorList>
    </citation>
    <scope>NUCLEOTIDE SEQUENCE [LARGE SCALE GENOMIC DNA]</scope>
    <source>
        <strain evidence="8">ADRDL-15-6557</strain>
        <strain evidence="7">CFSAN034428</strain>
        <strain evidence="6">CFSAN034452</strain>
        <strain evidence="9">MOD1-Lipp-451</strain>
    </source>
</reference>
<dbReference type="EMBL" id="RVYY01000031">
    <property type="protein sequence ID" value="MMP89936.1"/>
    <property type="molecule type" value="Genomic_DNA"/>
</dbReference>
<dbReference type="EMBL" id="AAGIXZ010000001">
    <property type="protein sequence ID" value="EBO5702292.1"/>
    <property type="molecule type" value="Genomic_DNA"/>
</dbReference>
<dbReference type="Proteomes" id="UP000839515">
    <property type="component" value="Unassembled WGS sequence"/>
</dbReference>
<dbReference type="AlphaFoldDB" id="A0A232SDE4"/>
<dbReference type="Proteomes" id="UP000873581">
    <property type="component" value="Unassembled WGS sequence"/>
</dbReference>
<evidence type="ECO:0000313" key="10">
    <source>
        <dbReference type="EMBL" id="MMP89936.1"/>
    </source>
</evidence>
<gene>
    <name evidence="12" type="ORF">A7D45_09865</name>
    <name evidence="1" type="ORF">AL463_24310</name>
    <name evidence="8" type="ORF">ASQ14_23365</name>
    <name evidence="7" type="ORF">ATP91_04085</name>
    <name evidence="6" type="ORF">ATQ15_10135</name>
    <name evidence="9" type="ORF">ATR96_14065</name>
    <name evidence="11" type="ORF">CIC26_05350</name>
    <name evidence="3" type="ORF">D3346_17515</name>
    <name evidence="4" type="ORF">D3Q81_11080</name>
    <name evidence="5" type="ORF">DSQ24_00185</name>
    <name evidence="2" type="ORF">DT651_20190</name>
    <name evidence="10" type="ORF">EAW95_18300</name>
</gene>
<evidence type="ECO:0000313" key="4">
    <source>
        <dbReference type="EMBL" id="EBN9541145.1"/>
    </source>
</evidence>
<evidence type="ECO:0000313" key="12">
    <source>
        <dbReference type="EMBL" id="RIP29553.1"/>
    </source>
</evidence>
<evidence type="ECO:0000313" key="13">
    <source>
        <dbReference type="Proteomes" id="UP000055793"/>
    </source>
</evidence>
<dbReference type="Proteomes" id="UP000055793">
    <property type="component" value="Chromosome"/>
</dbReference>
<dbReference type="Proteomes" id="UP000885418">
    <property type="component" value="Unassembled WGS sequence"/>
</dbReference>
<reference evidence="11" key="2">
    <citation type="submission" date="2017-08" db="EMBL/GenBank/DDBJ databases">
        <title>Whole genome sequencing of Salmonella enterica.</title>
        <authorList>
            <person name="Bell R."/>
            <person name="Levy K."/>
        </authorList>
    </citation>
    <scope>NUCLEOTIDE SEQUENCE [LARGE SCALE GENOMIC DNA]</scope>
    <source>
        <strain evidence="11">CFSAN060805</strain>
    </source>
</reference>
<accession>A0A232SDE4</accession>
<reference evidence="3" key="6">
    <citation type="submission" date="2018-09" db="EMBL/GenBank/DDBJ databases">
        <authorList>
            <consortium name="PulseNet: The National Subtyping Network for Foodborne Disease Surveillance"/>
            <person name="Tarr C.L."/>
            <person name="Trees E."/>
            <person name="Katz L.S."/>
            <person name="Carleton-Romer H.A."/>
            <person name="Stroika S."/>
            <person name="Kucerova Z."/>
            <person name="Roache K.F."/>
            <person name="Sabol A.L."/>
            <person name="Besser J."/>
            <person name="Gerner-Smidt P."/>
        </authorList>
    </citation>
    <scope>NUCLEOTIDE SEQUENCE [LARGE SCALE GENOMIC DNA]</scope>
    <source>
        <strain evidence="5">PNUSAS043708</strain>
        <strain evidence="2">PNUSAS046051</strain>
        <strain evidence="3">PNUSAS052182</strain>
        <strain evidence="4">PNUSAS052603</strain>
        <strain evidence="10">PNUSAS058308</strain>
    </source>
</reference>
<evidence type="ECO:0000313" key="7">
    <source>
        <dbReference type="EMBL" id="MIT89549.1"/>
    </source>
</evidence>
<dbReference type="EMBL" id="RSTN01000032">
    <property type="protein sequence ID" value="MIU22542.1"/>
    <property type="molecule type" value="Genomic_DNA"/>
</dbReference>
<evidence type="ECO:0000313" key="1">
    <source>
        <dbReference type="EMBL" id="AVH82192.1"/>
    </source>
</evidence>
<dbReference type="EMBL" id="AAGBOZ010000030">
    <property type="protein sequence ID" value="EBM1207778.1"/>
    <property type="molecule type" value="Genomic_DNA"/>
</dbReference>
<dbReference type="EMBL" id="AAGDOF010000041">
    <property type="protein sequence ID" value="EBM7376310.1"/>
    <property type="molecule type" value="Genomic_DNA"/>
</dbReference>
<dbReference type="EMBL" id="RSTW01000007">
    <property type="protein sequence ID" value="MIT43891.1"/>
    <property type="molecule type" value="Genomic_DNA"/>
</dbReference>